<accession>A0AAD6B8L8</accession>
<dbReference type="Proteomes" id="UP001219934">
    <property type="component" value="Unassembled WGS sequence"/>
</dbReference>
<dbReference type="EMBL" id="JAPTMU010000008">
    <property type="protein sequence ID" value="KAJ4938792.1"/>
    <property type="molecule type" value="Genomic_DNA"/>
</dbReference>
<proteinExistence type="predicted"/>
<feature type="non-terminal residue" evidence="1">
    <location>
        <position position="85"/>
    </location>
</feature>
<keyword evidence="2" id="KW-1185">Reference proteome</keyword>
<name>A0AAD6B8L8_9TELE</name>
<organism evidence="1 2">
    <name type="scientific">Pogonophryne albipinna</name>
    <dbReference type="NCBI Taxonomy" id="1090488"/>
    <lineage>
        <taxon>Eukaryota</taxon>
        <taxon>Metazoa</taxon>
        <taxon>Chordata</taxon>
        <taxon>Craniata</taxon>
        <taxon>Vertebrata</taxon>
        <taxon>Euteleostomi</taxon>
        <taxon>Actinopterygii</taxon>
        <taxon>Neopterygii</taxon>
        <taxon>Teleostei</taxon>
        <taxon>Neoteleostei</taxon>
        <taxon>Acanthomorphata</taxon>
        <taxon>Eupercaria</taxon>
        <taxon>Perciformes</taxon>
        <taxon>Notothenioidei</taxon>
        <taxon>Pogonophryne</taxon>
    </lineage>
</organism>
<comment type="caution">
    <text evidence="1">The sequence shown here is derived from an EMBL/GenBank/DDBJ whole genome shotgun (WGS) entry which is preliminary data.</text>
</comment>
<evidence type="ECO:0000313" key="2">
    <source>
        <dbReference type="Proteomes" id="UP001219934"/>
    </source>
</evidence>
<gene>
    <name evidence="1" type="ORF">JOQ06_028258</name>
</gene>
<reference evidence="1" key="1">
    <citation type="submission" date="2022-11" db="EMBL/GenBank/DDBJ databases">
        <title>Chromosome-level genome of Pogonophryne albipinna.</title>
        <authorList>
            <person name="Jo E."/>
        </authorList>
    </citation>
    <scope>NUCLEOTIDE SEQUENCE</scope>
    <source>
        <strain evidence="1">SGF0006</strain>
        <tissue evidence="1">Muscle</tissue>
    </source>
</reference>
<sequence>SLGERGALENERAAEHGEEWSSAVCALYMSVCVLIAVILGEAENDEEDLFESSRARFCYDSAWSYRHLVCLKGKTKACQRPVCSQ</sequence>
<evidence type="ECO:0000313" key="1">
    <source>
        <dbReference type="EMBL" id="KAJ4938792.1"/>
    </source>
</evidence>
<dbReference type="AlphaFoldDB" id="A0AAD6B8L8"/>
<feature type="non-terminal residue" evidence="1">
    <location>
        <position position="1"/>
    </location>
</feature>
<protein>
    <submittedName>
        <fullName evidence="1">Uncharacterized protein</fullName>
    </submittedName>
</protein>